<evidence type="ECO:0000313" key="1">
    <source>
        <dbReference type="EMBL" id="KKL79255.1"/>
    </source>
</evidence>
<comment type="caution">
    <text evidence="1">The sequence shown here is derived from an EMBL/GenBank/DDBJ whole genome shotgun (WGS) entry which is preliminary data.</text>
</comment>
<organism evidence="1">
    <name type="scientific">marine sediment metagenome</name>
    <dbReference type="NCBI Taxonomy" id="412755"/>
    <lineage>
        <taxon>unclassified sequences</taxon>
        <taxon>metagenomes</taxon>
        <taxon>ecological metagenomes</taxon>
    </lineage>
</organism>
<dbReference type="InterPro" id="IPR029063">
    <property type="entry name" value="SAM-dependent_MTases_sf"/>
</dbReference>
<dbReference type="EMBL" id="LAZR01023223">
    <property type="protein sequence ID" value="KKL79255.1"/>
    <property type="molecule type" value="Genomic_DNA"/>
</dbReference>
<accession>A0A0F9HC65</accession>
<dbReference type="AlphaFoldDB" id="A0A0F9HC65"/>
<gene>
    <name evidence="1" type="ORF">LCGC14_2016660</name>
</gene>
<evidence type="ECO:0008006" key="2">
    <source>
        <dbReference type="Google" id="ProtNLM"/>
    </source>
</evidence>
<name>A0A0F9HC65_9ZZZZ</name>
<dbReference type="Gene3D" id="3.40.50.150">
    <property type="entry name" value="Vaccinia Virus protein VP39"/>
    <property type="match status" value="1"/>
</dbReference>
<sequence>MKYSITNWEGLKLPSSTNRHLSTAAEAIRTSGAESVLDVGIGCGKWGLLCREYLDVFQGRTKPEEWKVKIFGVEGYEPYKRYYPWLAHIYDGICWNSIQDSFEFFIDGESGYDLVIAGDVIEHLTKTDALNVLGKLSWIARKRMILSIPIGTEWLNNVVPNENDLEKHRSVWDPNEVISAVMPAFAKNTTGMIFEPKGPIGLFIFDK</sequence>
<proteinExistence type="predicted"/>
<protein>
    <recommendedName>
        <fullName evidence="2">Methyltransferase domain-containing protein</fullName>
    </recommendedName>
</protein>
<dbReference type="SUPFAM" id="SSF53335">
    <property type="entry name" value="S-adenosyl-L-methionine-dependent methyltransferases"/>
    <property type="match status" value="1"/>
</dbReference>
<reference evidence="1" key="1">
    <citation type="journal article" date="2015" name="Nature">
        <title>Complex archaea that bridge the gap between prokaryotes and eukaryotes.</title>
        <authorList>
            <person name="Spang A."/>
            <person name="Saw J.H."/>
            <person name="Jorgensen S.L."/>
            <person name="Zaremba-Niedzwiedzka K."/>
            <person name="Martijn J."/>
            <person name="Lind A.E."/>
            <person name="van Eijk R."/>
            <person name="Schleper C."/>
            <person name="Guy L."/>
            <person name="Ettema T.J."/>
        </authorList>
    </citation>
    <scope>NUCLEOTIDE SEQUENCE</scope>
</reference>